<dbReference type="EMBL" id="OUNR01000001">
    <property type="protein sequence ID" value="SPP62943.1"/>
    <property type="molecule type" value="Genomic_DNA"/>
</dbReference>
<evidence type="ECO:0000256" key="1">
    <source>
        <dbReference type="ARBA" id="ARBA00022505"/>
    </source>
</evidence>
<reference evidence="5" key="1">
    <citation type="submission" date="2018-04" db="EMBL/GenBank/DDBJ databases">
        <authorList>
            <person name="Lucker S."/>
            <person name="Sakoula D."/>
        </authorList>
    </citation>
    <scope>NUCLEOTIDE SEQUENCE [LARGE SCALE GENOMIC DNA]</scope>
</reference>
<dbReference type="InParanoid" id="A0A330L152"/>
<feature type="domain" description="Mop" evidence="3">
    <location>
        <begin position="177"/>
        <end position="242"/>
    </location>
</feature>
<accession>A0A330L152</accession>
<dbReference type="NCBIfam" id="TIGR00638">
    <property type="entry name" value="Mop"/>
    <property type="match status" value="1"/>
</dbReference>
<organism evidence="4 5">
    <name type="scientific">Nitrospira lenta</name>
    <dbReference type="NCBI Taxonomy" id="1436998"/>
    <lineage>
        <taxon>Bacteria</taxon>
        <taxon>Pseudomonadati</taxon>
        <taxon>Nitrospirota</taxon>
        <taxon>Nitrospiria</taxon>
        <taxon>Nitrospirales</taxon>
        <taxon>Nitrospiraceae</taxon>
        <taxon>Nitrospira</taxon>
    </lineage>
</organism>
<evidence type="ECO:0000256" key="2">
    <source>
        <dbReference type="PROSITE-ProRule" id="PRU01213"/>
    </source>
</evidence>
<dbReference type="NCBIfam" id="TIGR01764">
    <property type="entry name" value="excise"/>
    <property type="match status" value="1"/>
</dbReference>
<name>A0A330L152_9BACT</name>
<dbReference type="Proteomes" id="UP000248168">
    <property type="component" value="Unassembled WGS sequence"/>
</dbReference>
<protein>
    <submittedName>
        <fullName evidence="4">Molybdenum-pterin binding protein (Modular protein)</fullName>
    </submittedName>
</protein>
<keyword evidence="5" id="KW-1185">Reference proteome</keyword>
<dbReference type="InterPro" id="IPR041657">
    <property type="entry name" value="HTH_17"/>
</dbReference>
<evidence type="ECO:0000259" key="3">
    <source>
        <dbReference type="PROSITE" id="PS51866"/>
    </source>
</evidence>
<sequence>MAVALDFQSIWRGPSLWIGIVEDRGSAAPAPAPVLIIWCEYLNLHQVTRDVRLATNSHVTRLQFSRPHATVTADTDRAVSAGDTGMKGGQSNNPAAEDIFGAAAGERVLLMAGRSRDGAGDVLTAKEAAKYVRLTLPTFYRYIWEGKLHAPKIGGRYRFSKSLLDRSMGKQKAGGEDVSGRNKLVGKVTAIKRDAIMAQVDINIGSHRITAVITRDALEDLGLRVGDTAIALVKATEVMVVKD</sequence>
<dbReference type="Gene3D" id="2.40.50.100">
    <property type="match status" value="1"/>
</dbReference>
<gene>
    <name evidence="4" type="ORF">NITLEN_10029</name>
</gene>
<dbReference type="Pfam" id="PF12728">
    <property type="entry name" value="HTH_17"/>
    <property type="match status" value="1"/>
</dbReference>
<dbReference type="AlphaFoldDB" id="A0A330L152"/>
<evidence type="ECO:0000313" key="5">
    <source>
        <dbReference type="Proteomes" id="UP000248168"/>
    </source>
</evidence>
<dbReference type="SUPFAM" id="SSF50331">
    <property type="entry name" value="MOP-like"/>
    <property type="match status" value="1"/>
</dbReference>
<dbReference type="GO" id="GO:0015689">
    <property type="term" value="P:molybdate ion transport"/>
    <property type="evidence" value="ECO:0007669"/>
    <property type="project" value="InterPro"/>
</dbReference>
<dbReference type="PROSITE" id="PS51866">
    <property type="entry name" value="MOP"/>
    <property type="match status" value="1"/>
</dbReference>
<proteinExistence type="predicted"/>
<dbReference type="GO" id="GO:0003677">
    <property type="term" value="F:DNA binding"/>
    <property type="evidence" value="ECO:0007669"/>
    <property type="project" value="InterPro"/>
</dbReference>
<dbReference type="InterPro" id="IPR008995">
    <property type="entry name" value="Mo/tungstate-bd_C_term_dom"/>
</dbReference>
<dbReference type="InterPro" id="IPR004606">
    <property type="entry name" value="Mop_domain"/>
</dbReference>
<keyword evidence="1 2" id="KW-0500">Molybdenum</keyword>
<evidence type="ECO:0000313" key="4">
    <source>
        <dbReference type="EMBL" id="SPP62943.1"/>
    </source>
</evidence>
<dbReference type="InterPro" id="IPR005116">
    <property type="entry name" value="Transp-assoc_OB_typ1"/>
</dbReference>
<dbReference type="InterPro" id="IPR010093">
    <property type="entry name" value="SinI_DNA-bd"/>
</dbReference>
<dbReference type="Pfam" id="PF03459">
    <property type="entry name" value="TOBE"/>
    <property type="match status" value="1"/>
</dbReference>